<dbReference type="AlphaFoldDB" id="A0A0C3S8Z0"/>
<dbReference type="HOGENOM" id="CLU_1778164_0_0_1"/>
<proteinExistence type="predicted"/>
<reference evidence="1 2" key="1">
    <citation type="journal article" date="2014" name="PLoS Genet.">
        <title>Analysis of the Phlebiopsis gigantea genome, transcriptome and secretome provides insight into its pioneer colonization strategies of wood.</title>
        <authorList>
            <person name="Hori C."/>
            <person name="Ishida T."/>
            <person name="Igarashi K."/>
            <person name="Samejima M."/>
            <person name="Suzuki H."/>
            <person name="Master E."/>
            <person name="Ferreira P."/>
            <person name="Ruiz-Duenas F.J."/>
            <person name="Held B."/>
            <person name="Canessa P."/>
            <person name="Larrondo L.F."/>
            <person name="Schmoll M."/>
            <person name="Druzhinina I.S."/>
            <person name="Kubicek C.P."/>
            <person name="Gaskell J.A."/>
            <person name="Kersten P."/>
            <person name="St John F."/>
            <person name="Glasner J."/>
            <person name="Sabat G."/>
            <person name="Splinter BonDurant S."/>
            <person name="Syed K."/>
            <person name="Yadav J."/>
            <person name="Mgbeahuruike A.C."/>
            <person name="Kovalchuk A."/>
            <person name="Asiegbu F.O."/>
            <person name="Lackner G."/>
            <person name="Hoffmeister D."/>
            <person name="Rencoret J."/>
            <person name="Gutierrez A."/>
            <person name="Sun H."/>
            <person name="Lindquist E."/>
            <person name="Barry K."/>
            <person name="Riley R."/>
            <person name="Grigoriev I.V."/>
            <person name="Henrissat B."/>
            <person name="Kues U."/>
            <person name="Berka R.M."/>
            <person name="Martinez A.T."/>
            <person name="Covert S.F."/>
            <person name="Blanchette R.A."/>
            <person name="Cullen D."/>
        </authorList>
    </citation>
    <scope>NUCLEOTIDE SEQUENCE [LARGE SCALE GENOMIC DNA]</scope>
    <source>
        <strain evidence="1 2">11061_1 CR5-6</strain>
    </source>
</reference>
<protein>
    <submittedName>
        <fullName evidence="1">Uncharacterized protein</fullName>
    </submittedName>
</protein>
<gene>
    <name evidence="1" type="ORF">PHLGIDRAFT_407088</name>
</gene>
<sequence length="146" mass="16524">MFPYRHPSRDVIRTYTPVQTLHGAGISLGRVPDELVFLFDSAAVIFPSIMTKVTYVIQPLEFGERFERRKNAIRKQGHMTLQDAVNDVRSFVSTFIENVGQYHSGANDDTLKFGPGGIKLQDIWLMAFVQQGMHVEPILAYHVSIS</sequence>
<keyword evidence="2" id="KW-1185">Reference proteome</keyword>
<dbReference type="EMBL" id="KN840490">
    <property type="protein sequence ID" value="KIP07827.1"/>
    <property type="molecule type" value="Genomic_DNA"/>
</dbReference>
<evidence type="ECO:0000313" key="1">
    <source>
        <dbReference type="EMBL" id="KIP07827.1"/>
    </source>
</evidence>
<name>A0A0C3S8Z0_PHLG1</name>
<accession>A0A0C3S8Z0</accession>
<organism evidence="1 2">
    <name type="scientific">Phlebiopsis gigantea (strain 11061_1 CR5-6)</name>
    <name type="common">White-rot fungus</name>
    <name type="synonym">Peniophora gigantea</name>
    <dbReference type="NCBI Taxonomy" id="745531"/>
    <lineage>
        <taxon>Eukaryota</taxon>
        <taxon>Fungi</taxon>
        <taxon>Dikarya</taxon>
        <taxon>Basidiomycota</taxon>
        <taxon>Agaricomycotina</taxon>
        <taxon>Agaricomycetes</taxon>
        <taxon>Polyporales</taxon>
        <taxon>Phanerochaetaceae</taxon>
        <taxon>Phlebiopsis</taxon>
    </lineage>
</organism>
<dbReference type="Proteomes" id="UP000053257">
    <property type="component" value="Unassembled WGS sequence"/>
</dbReference>
<evidence type="ECO:0000313" key="2">
    <source>
        <dbReference type="Proteomes" id="UP000053257"/>
    </source>
</evidence>